<dbReference type="EMBL" id="AEVO01000067">
    <property type="protein sequence ID" value="EFY06900.1"/>
    <property type="molecule type" value="Genomic_DNA"/>
</dbReference>
<evidence type="ECO:0000313" key="3">
    <source>
        <dbReference type="Proteomes" id="UP000018458"/>
    </source>
</evidence>
<reference evidence="2 3" key="1">
    <citation type="submission" date="2011-01" db="EMBL/GenBank/DDBJ databases">
        <authorList>
            <person name="Weinstock G."/>
            <person name="Sodergren E."/>
            <person name="Clifton S."/>
            <person name="Fulton L."/>
            <person name="Fulton B."/>
            <person name="Courtney L."/>
            <person name="Fronick C."/>
            <person name="Harrison M."/>
            <person name="Strong C."/>
            <person name="Farmer C."/>
            <person name="Delahaunty K."/>
            <person name="Markovic C."/>
            <person name="Hall O."/>
            <person name="Minx P."/>
            <person name="Tomlinson C."/>
            <person name="Mitreva M."/>
            <person name="Hou S."/>
            <person name="Chen J."/>
            <person name="Wollam A."/>
            <person name="Pepin K.H."/>
            <person name="Johnson M."/>
            <person name="Bhonagiri V."/>
            <person name="Zhang X."/>
            <person name="Suruliraj S."/>
            <person name="Warren W."/>
            <person name="Chinwalla A."/>
            <person name="Mardis E.R."/>
            <person name="Wilson R.K."/>
        </authorList>
    </citation>
    <scope>NUCLEOTIDE SEQUENCE [LARGE SCALE GENOMIC DNA]</scope>
    <source>
        <strain evidence="3">DSM 22608 / JCM 16073 / KCTC 15190 / YIT 12066</strain>
    </source>
</reference>
<evidence type="ECO:0000313" key="2">
    <source>
        <dbReference type="EMBL" id="EFY06900.1"/>
    </source>
</evidence>
<dbReference type="Proteomes" id="UP000018458">
    <property type="component" value="Unassembled WGS sequence"/>
</dbReference>
<proteinExistence type="predicted"/>
<dbReference type="OrthoDB" id="2887044at2"/>
<sequence length="88" mass="9891">MLDKNLLFGFAAGCVLGAVGYKFYNEHKDDIEEKIKGLKNLKVPGSSEAKEEKAEESNDEMTLEELEAQKERLEDLIAEMQANRKDGV</sequence>
<gene>
    <name evidence="2" type="ORF">HMPREF9444_01306</name>
</gene>
<dbReference type="HOGENOM" id="CLU_2680038_0_0_6"/>
<name>E8LKR2_SUCHY</name>
<accession>E8LKR2</accession>
<dbReference type="eggNOG" id="ENOG5033AQW">
    <property type="taxonomic scope" value="Bacteria"/>
</dbReference>
<feature type="region of interest" description="Disordered" evidence="1">
    <location>
        <begin position="44"/>
        <end position="63"/>
    </location>
</feature>
<dbReference type="AlphaFoldDB" id="E8LKR2"/>
<comment type="caution">
    <text evidence="2">The sequence shown here is derived from an EMBL/GenBank/DDBJ whole genome shotgun (WGS) entry which is preliminary data.</text>
</comment>
<evidence type="ECO:0000256" key="1">
    <source>
        <dbReference type="SAM" id="MobiDB-lite"/>
    </source>
</evidence>
<organism evidence="2 3">
    <name type="scientific">Succinatimonas hippei (strain DSM 22608 / JCM 16073 / KCTC 15190 / YIT 12066)</name>
    <dbReference type="NCBI Taxonomy" id="762983"/>
    <lineage>
        <taxon>Bacteria</taxon>
        <taxon>Pseudomonadati</taxon>
        <taxon>Pseudomonadota</taxon>
        <taxon>Gammaproteobacteria</taxon>
        <taxon>Aeromonadales</taxon>
        <taxon>Succinivibrionaceae</taxon>
        <taxon>Succinatimonas</taxon>
    </lineage>
</organism>
<dbReference type="STRING" id="762983.HMPREF9444_01306"/>
<keyword evidence="3" id="KW-1185">Reference proteome</keyword>
<dbReference type="RefSeq" id="WP_009143500.1">
    <property type="nucleotide sequence ID" value="NZ_GL831003.1"/>
</dbReference>
<protein>
    <submittedName>
        <fullName evidence="2">Uncharacterized protein</fullName>
    </submittedName>
</protein>